<comment type="caution">
    <text evidence="2">The sequence shown here is derived from an EMBL/GenBank/DDBJ whole genome shotgun (WGS) entry which is preliminary data.</text>
</comment>
<dbReference type="EMBL" id="BAAAMK010000008">
    <property type="protein sequence ID" value="GAA1962071.1"/>
    <property type="molecule type" value="Genomic_DNA"/>
</dbReference>
<name>A0ABP5CFI6_9MICO</name>
<evidence type="ECO:0000259" key="1">
    <source>
        <dbReference type="Pfam" id="PF04230"/>
    </source>
</evidence>
<evidence type="ECO:0000313" key="3">
    <source>
        <dbReference type="Proteomes" id="UP001499954"/>
    </source>
</evidence>
<accession>A0ABP5CFI6</accession>
<organism evidence="2 3">
    <name type="scientific">Agromyces allii</name>
    <dbReference type="NCBI Taxonomy" id="393607"/>
    <lineage>
        <taxon>Bacteria</taxon>
        <taxon>Bacillati</taxon>
        <taxon>Actinomycetota</taxon>
        <taxon>Actinomycetes</taxon>
        <taxon>Micrococcales</taxon>
        <taxon>Microbacteriaceae</taxon>
        <taxon>Agromyces</taxon>
    </lineage>
</organism>
<gene>
    <name evidence="2" type="ORF">GCM10009717_31090</name>
</gene>
<dbReference type="InterPro" id="IPR007345">
    <property type="entry name" value="Polysacch_pyruvyl_Trfase"/>
</dbReference>
<sequence length="382" mass="41688">MNDDMANDRSPIAVLIRTLPLRNGNIGGVLQAYALQTVLRELGASVVTDTSTKHRWTARWTLGAFRALITGAPVRASPKIRNEMNARLLAFVESRMATIDTTQSRSARKTSLQAEVAVVGSDQVWRPRYGDTARNMFADLDAVGWQGKRISYAASFGTESALEFSSDQKRKSSILLGEFSAVSVRETSAVRICADEFGVTAVQHADPVFLLSPSHYRHLAEKGTAEGGGIFAYVLDSTDSTRFILDTAASVRGVVAHGVLPLPYAGRKAFEQNPLLFSMPTVEDWLAGIARADLVITDSFHGTALSLVLNRPFWVLDNPLRGTTRISSLLSRFNLSHRSVSHAPSPGEDTRIDWVAVNQTIAAERETSLGFLRRFVGAADEP</sequence>
<dbReference type="GO" id="GO:0016740">
    <property type="term" value="F:transferase activity"/>
    <property type="evidence" value="ECO:0007669"/>
    <property type="project" value="UniProtKB-KW"/>
</dbReference>
<keyword evidence="2" id="KW-0808">Transferase</keyword>
<protein>
    <submittedName>
        <fullName evidence="2">Polysaccharide pyruvyl transferase family protein</fullName>
    </submittedName>
</protein>
<proteinExistence type="predicted"/>
<dbReference type="Proteomes" id="UP001499954">
    <property type="component" value="Unassembled WGS sequence"/>
</dbReference>
<evidence type="ECO:0000313" key="2">
    <source>
        <dbReference type="EMBL" id="GAA1962071.1"/>
    </source>
</evidence>
<feature type="domain" description="Polysaccharide pyruvyl transferase" evidence="1">
    <location>
        <begin position="25"/>
        <end position="318"/>
    </location>
</feature>
<dbReference type="RefSeq" id="WP_157415289.1">
    <property type="nucleotide sequence ID" value="NZ_BAAAMK010000008.1"/>
</dbReference>
<keyword evidence="3" id="KW-1185">Reference proteome</keyword>
<reference evidence="3" key="1">
    <citation type="journal article" date="2019" name="Int. J. Syst. Evol. Microbiol.">
        <title>The Global Catalogue of Microorganisms (GCM) 10K type strain sequencing project: providing services to taxonomists for standard genome sequencing and annotation.</title>
        <authorList>
            <consortium name="The Broad Institute Genomics Platform"/>
            <consortium name="The Broad Institute Genome Sequencing Center for Infectious Disease"/>
            <person name="Wu L."/>
            <person name="Ma J."/>
        </authorList>
    </citation>
    <scope>NUCLEOTIDE SEQUENCE [LARGE SCALE GENOMIC DNA]</scope>
    <source>
        <strain evidence="3">JCM 13584</strain>
    </source>
</reference>
<dbReference type="Pfam" id="PF04230">
    <property type="entry name" value="PS_pyruv_trans"/>
    <property type="match status" value="1"/>
</dbReference>